<feature type="transmembrane region" description="Helical" evidence="1">
    <location>
        <begin position="52"/>
        <end position="73"/>
    </location>
</feature>
<keyword evidence="1" id="KW-0812">Transmembrane</keyword>
<evidence type="ECO:0000313" key="2">
    <source>
        <dbReference type="EMBL" id="MBB6468941.1"/>
    </source>
</evidence>
<accession>A0A8E1WKC5</accession>
<evidence type="ECO:0000313" key="3">
    <source>
        <dbReference type="Proteomes" id="UP000532373"/>
    </source>
</evidence>
<dbReference type="PANTHER" id="PTHR37810">
    <property type="entry name" value="IMMUNITY PROTEIN SDPI"/>
    <property type="match status" value="1"/>
</dbReference>
<dbReference type="Pfam" id="PF13630">
    <property type="entry name" value="SdpI"/>
    <property type="match status" value="1"/>
</dbReference>
<dbReference type="InterPro" id="IPR026272">
    <property type="entry name" value="SdpI"/>
</dbReference>
<feature type="transmembrane region" description="Helical" evidence="1">
    <location>
        <begin position="85"/>
        <end position="110"/>
    </location>
</feature>
<dbReference type="EMBL" id="JACHGI010000013">
    <property type="protein sequence ID" value="MBB6468941.1"/>
    <property type="molecule type" value="Genomic_DNA"/>
</dbReference>
<name>A0A8E1WKC5_9HYPH</name>
<feature type="transmembrane region" description="Helical" evidence="1">
    <location>
        <begin position="12"/>
        <end position="32"/>
    </location>
</feature>
<proteinExistence type="predicted"/>
<comment type="caution">
    <text evidence="2">The sequence shown here is derived from an EMBL/GenBank/DDBJ whole genome shotgun (WGS) entry which is preliminary data.</text>
</comment>
<dbReference type="GO" id="GO:0009636">
    <property type="term" value="P:response to toxic substance"/>
    <property type="evidence" value="ECO:0007669"/>
    <property type="project" value="TreeGrafter"/>
</dbReference>
<organism evidence="2 3">
    <name type="scientific">Aminobacter carboxidus</name>
    <dbReference type="NCBI Taxonomy" id="376165"/>
    <lineage>
        <taxon>Bacteria</taxon>
        <taxon>Pseudomonadati</taxon>
        <taxon>Pseudomonadota</taxon>
        <taxon>Alphaproteobacteria</taxon>
        <taxon>Hyphomicrobiales</taxon>
        <taxon>Phyllobacteriaceae</taxon>
        <taxon>Aminobacter</taxon>
    </lineage>
</organism>
<evidence type="ECO:0000256" key="1">
    <source>
        <dbReference type="SAM" id="Phobius"/>
    </source>
</evidence>
<reference evidence="2 3" key="1">
    <citation type="submission" date="2020-08" db="EMBL/GenBank/DDBJ databases">
        <title>Genomic Encyclopedia of Type Strains, Phase IV (KMG-IV): sequencing the most valuable type-strain genomes for metagenomic binning, comparative biology and taxonomic classification.</title>
        <authorList>
            <person name="Goeker M."/>
        </authorList>
    </citation>
    <scope>NUCLEOTIDE SEQUENCE [LARGE SCALE GENOMIC DNA]</scope>
    <source>
        <strain evidence="2 3">DSM 17454</strain>
    </source>
</reference>
<keyword evidence="1" id="KW-0472">Membrane</keyword>
<sequence>MKQALFSRINLALAAALVAVTLAGYLLVPAGMLLPIHWGPSGEPDAFWPRNLALLLAPAAVVVLSALLAFIGMRVGEDHVAASRHAFATVIPVMTGLMLAIQSSIVLIGLGYPDQMVRVITLSFGVMLILLGNVMPKTQPNAIAGVRLPWIMNDPVLWRATQRLTGMLFVAGGIVLVACAILVSHPTWLIAALLAAFLVPIAIGGFYSYRIAHRSH</sequence>
<dbReference type="PANTHER" id="PTHR37810:SF5">
    <property type="entry name" value="IMMUNITY PROTEIN SDPI"/>
    <property type="match status" value="1"/>
</dbReference>
<feature type="transmembrane region" description="Helical" evidence="1">
    <location>
        <begin position="164"/>
        <end position="183"/>
    </location>
</feature>
<dbReference type="AlphaFoldDB" id="A0A8E1WKC5"/>
<feature type="transmembrane region" description="Helical" evidence="1">
    <location>
        <begin position="189"/>
        <end position="209"/>
    </location>
</feature>
<dbReference type="PIRSF" id="PIRSF038959">
    <property type="entry name" value="SdpI"/>
    <property type="match status" value="1"/>
</dbReference>
<protein>
    <submittedName>
        <fullName evidence="2">Membrane protein</fullName>
    </submittedName>
</protein>
<keyword evidence="1" id="KW-1133">Transmembrane helix</keyword>
<dbReference type="Proteomes" id="UP000532373">
    <property type="component" value="Unassembled WGS sequence"/>
</dbReference>
<feature type="transmembrane region" description="Helical" evidence="1">
    <location>
        <begin position="116"/>
        <end position="134"/>
    </location>
</feature>
<dbReference type="RefSeq" id="WP_184771885.1">
    <property type="nucleotide sequence ID" value="NZ_JACHGI010000013.1"/>
</dbReference>
<dbReference type="InterPro" id="IPR025962">
    <property type="entry name" value="SdpI/YhfL"/>
</dbReference>
<gene>
    <name evidence="2" type="ORF">HNQ96_004828</name>
</gene>